<keyword evidence="6" id="KW-1185">Reference proteome</keyword>
<dbReference type="RefSeq" id="WP_371439817.1">
    <property type="nucleotide sequence ID" value="NZ_JBHSRS010000084.1"/>
</dbReference>
<organism evidence="5 6">
    <name type="scientific">Polaromonas aquatica</name>
    <dbReference type="NCBI Taxonomy" id="332657"/>
    <lineage>
        <taxon>Bacteria</taxon>
        <taxon>Pseudomonadati</taxon>
        <taxon>Pseudomonadota</taxon>
        <taxon>Betaproteobacteria</taxon>
        <taxon>Burkholderiales</taxon>
        <taxon>Comamonadaceae</taxon>
        <taxon>Polaromonas</taxon>
    </lineage>
</organism>
<keyword evidence="2" id="KW-0238">DNA-binding</keyword>
<evidence type="ECO:0000256" key="2">
    <source>
        <dbReference type="ARBA" id="ARBA00023125"/>
    </source>
</evidence>
<dbReference type="Gene3D" id="1.20.120.530">
    <property type="entry name" value="GntR ligand-binding domain-like"/>
    <property type="match status" value="1"/>
</dbReference>
<reference evidence="6" key="1">
    <citation type="journal article" date="2019" name="Int. J. Syst. Evol. Microbiol.">
        <title>The Global Catalogue of Microorganisms (GCM) 10K type strain sequencing project: providing services to taxonomists for standard genome sequencing and annotation.</title>
        <authorList>
            <consortium name="The Broad Institute Genomics Platform"/>
            <consortium name="The Broad Institute Genome Sequencing Center for Infectious Disease"/>
            <person name="Wu L."/>
            <person name="Ma J."/>
        </authorList>
    </citation>
    <scope>NUCLEOTIDE SEQUENCE [LARGE SCALE GENOMIC DNA]</scope>
    <source>
        <strain evidence="6">CCUG 39402</strain>
    </source>
</reference>
<dbReference type="InterPro" id="IPR011711">
    <property type="entry name" value="GntR_C"/>
</dbReference>
<dbReference type="Pfam" id="PF07729">
    <property type="entry name" value="FCD"/>
    <property type="match status" value="1"/>
</dbReference>
<dbReference type="Proteomes" id="UP001596270">
    <property type="component" value="Unassembled WGS sequence"/>
</dbReference>
<evidence type="ECO:0000259" key="4">
    <source>
        <dbReference type="PROSITE" id="PS50949"/>
    </source>
</evidence>
<dbReference type="InterPro" id="IPR008920">
    <property type="entry name" value="TF_FadR/GntR_C"/>
</dbReference>
<protein>
    <submittedName>
        <fullName evidence="5">GntR family transcriptional regulator</fullName>
    </submittedName>
</protein>
<dbReference type="PANTHER" id="PTHR43537">
    <property type="entry name" value="TRANSCRIPTIONAL REGULATOR, GNTR FAMILY"/>
    <property type="match status" value="1"/>
</dbReference>
<dbReference type="PANTHER" id="PTHR43537:SF24">
    <property type="entry name" value="GLUCONATE OPERON TRANSCRIPTIONAL REPRESSOR"/>
    <property type="match status" value="1"/>
</dbReference>
<evidence type="ECO:0000256" key="1">
    <source>
        <dbReference type="ARBA" id="ARBA00023015"/>
    </source>
</evidence>
<dbReference type="SUPFAM" id="SSF46785">
    <property type="entry name" value="Winged helix' DNA-binding domain"/>
    <property type="match status" value="1"/>
</dbReference>
<name>A0ABW1U4B3_9BURK</name>
<dbReference type="EMBL" id="JBHSRS010000084">
    <property type="protein sequence ID" value="MFC6284053.1"/>
    <property type="molecule type" value="Genomic_DNA"/>
</dbReference>
<evidence type="ECO:0000313" key="5">
    <source>
        <dbReference type="EMBL" id="MFC6284053.1"/>
    </source>
</evidence>
<accession>A0ABW1U4B3</accession>
<dbReference type="SMART" id="SM00895">
    <property type="entry name" value="FCD"/>
    <property type="match status" value="1"/>
</dbReference>
<sequence length="235" mass="25553">MTNFNSGTPDAGASGDALMDTMPSATRADWLADVLRKRVIEGVYKPGERIRESALQQEFGISNGPTREALQQIVADGIAERAPWRGVSIVELDKGKLVELFQVRLALLEYAAELAARKITAKGITQAEALKVELNQAFDDMGSQASSHPSFSGQLSKWLLSVAGNALMQQLWNTAMLRTLVYVNLSMRANSGEDSRKHINSLIDAIVAGQPDAAREAARALTRQTLHDLHIDGEV</sequence>
<proteinExistence type="predicted"/>
<evidence type="ECO:0000256" key="3">
    <source>
        <dbReference type="ARBA" id="ARBA00023163"/>
    </source>
</evidence>
<dbReference type="InterPro" id="IPR000524">
    <property type="entry name" value="Tscrpt_reg_HTH_GntR"/>
</dbReference>
<dbReference type="SMART" id="SM00345">
    <property type="entry name" value="HTH_GNTR"/>
    <property type="match status" value="1"/>
</dbReference>
<dbReference type="Pfam" id="PF00392">
    <property type="entry name" value="GntR"/>
    <property type="match status" value="1"/>
</dbReference>
<feature type="domain" description="HTH gntR-type" evidence="4">
    <location>
        <begin position="25"/>
        <end position="92"/>
    </location>
</feature>
<dbReference type="InterPro" id="IPR036388">
    <property type="entry name" value="WH-like_DNA-bd_sf"/>
</dbReference>
<dbReference type="Gene3D" id="1.10.10.10">
    <property type="entry name" value="Winged helix-like DNA-binding domain superfamily/Winged helix DNA-binding domain"/>
    <property type="match status" value="1"/>
</dbReference>
<dbReference type="SUPFAM" id="SSF48008">
    <property type="entry name" value="GntR ligand-binding domain-like"/>
    <property type="match status" value="1"/>
</dbReference>
<keyword evidence="1" id="KW-0805">Transcription regulation</keyword>
<dbReference type="InterPro" id="IPR036390">
    <property type="entry name" value="WH_DNA-bd_sf"/>
</dbReference>
<gene>
    <name evidence="5" type="ORF">ACFQND_22735</name>
</gene>
<dbReference type="PROSITE" id="PS50949">
    <property type="entry name" value="HTH_GNTR"/>
    <property type="match status" value="1"/>
</dbReference>
<comment type="caution">
    <text evidence="5">The sequence shown here is derived from an EMBL/GenBank/DDBJ whole genome shotgun (WGS) entry which is preliminary data.</text>
</comment>
<keyword evidence="3" id="KW-0804">Transcription</keyword>
<evidence type="ECO:0000313" key="6">
    <source>
        <dbReference type="Proteomes" id="UP001596270"/>
    </source>
</evidence>